<dbReference type="InterPro" id="IPR036866">
    <property type="entry name" value="RibonucZ/Hydroxyglut_hydro"/>
</dbReference>
<sequence>MNAINSDAVMTITVLGCGSVYPRPGQPCSGYLLRACGNAVWVDAGAGTFAELQRHAYLRNITTIWISHLHPARWADLLVAWSAYVHTPSLPRPLVLGPPGWHRRLDGMLGRSGATEEAFTIGKLHHGLSRRVGQLELQAHKLPHRTPTFGLRAQQDKRAFAYSADSGPSERLVELARNVNLLLIEAGASTSQDYHCTPEDAADTATKAQAERVLLTRLTTDLKPAEALARCQARFAGNIELARVGRIATA</sequence>
<evidence type="ECO:0000313" key="3">
    <source>
        <dbReference type="Proteomes" id="UP001519332"/>
    </source>
</evidence>
<dbReference type="Pfam" id="PF12706">
    <property type="entry name" value="Lactamase_B_2"/>
    <property type="match status" value="1"/>
</dbReference>
<protein>
    <submittedName>
        <fullName evidence="2">Ribonuclease BN (tRNA processing enzyme)</fullName>
    </submittedName>
</protein>
<dbReference type="InterPro" id="IPR001279">
    <property type="entry name" value="Metallo-B-lactamas"/>
</dbReference>
<dbReference type="PANTHER" id="PTHR46018:SF4">
    <property type="entry name" value="METALLO-HYDROLASE YHFI-RELATED"/>
    <property type="match status" value="1"/>
</dbReference>
<comment type="caution">
    <text evidence="2">The sequence shown here is derived from an EMBL/GenBank/DDBJ whole genome shotgun (WGS) entry which is preliminary data.</text>
</comment>
<dbReference type="EMBL" id="JAGINW010000001">
    <property type="protein sequence ID" value="MBP2322662.1"/>
    <property type="molecule type" value="Genomic_DNA"/>
</dbReference>
<name>A0ABS4TE22_9PSEU</name>
<dbReference type="Proteomes" id="UP001519332">
    <property type="component" value="Unassembled WGS sequence"/>
</dbReference>
<proteinExistence type="predicted"/>
<dbReference type="RefSeq" id="WP_209638274.1">
    <property type="nucleotide sequence ID" value="NZ_JAGINW010000001.1"/>
</dbReference>
<keyword evidence="3" id="KW-1185">Reference proteome</keyword>
<dbReference type="Gene3D" id="3.60.15.10">
    <property type="entry name" value="Ribonuclease Z/Hydroxyacylglutathione hydrolase-like"/>
    <property type="match status" value="1"/>
</dbReference>
<accession>A0ABS4TE22</accession>
<dbReference type="PANTHER" id="PTHR46018">
    <property type="entry name" value="ZINC PHOSPHODIESTERASE ELAC PROTEIN 1"/>
    <property type="match status" value="1"/>
</dbReference>
<evidence type="ECO:0000313" key="2">
    <source>
        <dbReference type="EMBL" id="MBP2322662.1"/>
    </source>
</evidence>
<evidence type="ECO:0000259" key="1">
    <source>
        <dbReference type="Pfam" id="PF12706"/>
    </source>
</evidence>
<feature type="domain" description="Metallo-beta-lactamase" evidence="1">
    <location>
        <begin position="40"/>
        <end position="216"/>
    </location>
</feature>
<gene>
    <name evidence="2" type="ORF">JOF56_003047</name>
</gene>
<organism evidence="2 3">
    <name type="scientific">Kibdelosporangium banguiense</name>
    <dbReference type="NCBI Taxonomy" id="1365924"/>
    <lineage>
        <taxon>Bacteria</taxon>
        <taxon>Bacillati</taxon>
        <taxon>Actinomycetota</taxon>
        <taxon>Actinomycetes</taxon>
        <taxon>Pseudonocardiales</taxon>
        <taxon>Pseudonocardiaceae</taxon>
        <taxon>Kibdelosporangium</taxon>
    </lineage>
</organism>
<reference evidence="2 3" key="1">
    <citation type="submission" date="2021-03" db="EMBL/GenBank/DDBJ databases">
        <title>Sequencing the genomes of 1000 actinobacteria strains.</title>
        <authorList>
            <person name="Klenk H.-P."/>
        </authorList>
    </citation>
    <scope>NUCLEOTIDE SEQUENCE [LARGE SCALE GENOMIC DNA]</scope>
    <source>
        <strain evidence="2 3">DSM 46670</strain>
    </source>
</reference>
<dbReference type="SUPFAM" id="SSF56281">
    <property type="entry name" value="Metallo-hydrolase/oxidoreductase"/>
    <property type="match status" value="1"/>
</dbReference>